<gene>
    <name evidence="1" type="ORF">Bca52824_041287</name>
</gene>
<protein>
    <submittedName>
        <fullName evidence="1">Uncharacterized protein</fullName>
    </submittedName>
</protein>
<proteinExistence type="predicted"/>
<dbReference type="Proteomes" id="UP000886595">
    <property type="component" value="Unassembled WGS sequence"/>
</dbReference>
<comment type="caution">
    <text evidence="1">The sequence shown here is derived from an EMBL/GenBank/DDBJ whole genome shotgun (WGS) entry which is preliminary data.</text>
</comment>
<dbReference type="EMBL" id="JAAMPC010000009">
    <property type="protein sequence ID" value="KAG2294618.1"/>
    <property type="molecule type" value="Genomic_DNA"/>
</dbReference>
<dbReference type="OrthoDB" id="1935089at2759"/>
<keyword evidence="2" id="KW-1185">Reference proteome</keyword>
<sequence length="115" mass="13249">MVGTTQPSLIFISRWKRANPSNTAKKIEDIKTQLEQAQLDDNFSNEAILNLKWNLCAAFRDEELYRKQKTAESTKPSFEATQIKRLRGGYGRRHGASGNMLFSDVVHFVKSLRFR</sequence>
<accession>A0A8X7RWB5</accession>
<evidence type="ECO:0000313" key="1">
    <source>
        <dbReference type="EMBL" id="KAG2294618.1"/>
    </source>
</evidence>
<evidence type="ECO:0000313" key="2">
    <source>
        <dbReference type="Proteomes" id="UP000886595"/>
    </source>
</evidence>
<name>A0A8X7RWB5_BRACI</name>
<reference evidence="1 2" key="1">
    <citation type="submission" date="2020-02" db="EMBL/GenBank/DDBJ databases">
        <authorList>
            <person name="Ma Q."/>
            <person name="Huang Y."/>
            <person name="Song X."/>
            <person name="Pei D."/>
        </authorList>
    </citation>
    <scope>NUCLEOTIDE SEQUENCE [LARGE SCALE GENOMIC DNA]</scope>
    <source>
        <strain evidence="1">Sxm20200214</strain>
        <tissue evidence="1">Leaf</tissue>
    </source>
</reference>
<dbReference type="AlphaFoldDB" id="A0A8X7RWB5"/>
<organism evidence="1 2">
    <name type="scientific">Brassica carinata</name>
    <name type="common">Ethiopian mustard</name>
    <name type="synonym">Abyssinian cabbage</name>
    <dbReference type="NCBI Taxonomy" id="52824"/>
    <lineage>
        <taxon>Eukaryota</taxon>
        <taxon>Viridiplantae</taxon>
        <taxon>Streptophyta</taxon>
        <taxon>Embryophyta</taxon>
        <taxon>Tracheophyta</taxon>
        <taxon>Spermatophyta</taxon>
        <taxon>Magnoliopsida</taxon>
        <taxon>eudicotyledons</taxon>
        <taxon>Gunneridae</taxon>
        <taxon>Pentapetalae</taxon>
        <taxon>rosids</taxon>
        <taxon>malvids</taxon>
        <taxon>Brassicales</taxon>
        <taxon>Brassicaceae</taxon>
        <taxon>Brassiceae</taxon>
        <taxon>Brassica</taxon>
    </lineage>
</organism>